<protein>
    <submittedName>
        <fullName evidence="1">Uncharacterized protein</fullName>
    </submittedName>
</protein>
<name>A0AAQ3JSA4_9LILI</name>
<gene>
    <name evidence="1" type="ORF">Cni_G02320</name>
</gene>
<dbReference type="EMBL" id="CP136890">
    <property type="protein sequence ID" value="WOK93620.1"/>
    <property type="molecule type" value="Genomic_DNA"/>
</dbReference>
<dbReference type="Proteomes" id="UP001327560">
    <property type="component" value="Chromosome 1"/>
</dbReference>
<organism evidence="1 2">
    <name type="scientific">Canna indica</name>
    <name type="common">Indian-shot</name>
    <dbReference type="NCBI Taxonomy" id="4628"/>
    <lineage>
        <taxon>Eukaryota</taxon>
        <taxon>Viridiplantae</taxon>
        <taxon>Streptophyta</taxon>
        <taxon>Embryophyta</taxon>
        <taxon>Tracheophyta</taxon>
        <taxon>Spermatophyta</taxon>
        <taxon>Magnoliopsida</taxon>
        <taxon>Liliopsida</taxon>
        <taxon>Zingiberales</taxon>
        <taxon>Cannaceae</taxon>
        <taxon>Canna</taxon>
    </lineage>
</organism>
<dbReference type="PANTHER" id="PTHR31286">
    <property type="entry name" value="GLYCINE-RICH CELL WALL STRUCTURAL PROTEIN 1.8-LIKE"/>
    <property type="match status" value="1"/>
</dbReference>
<accession>A0AAQ3JSA4</accession>
<reference evidence="1 2" key="1">
    <citation type="submission" date="2023-10" db="EMBL/GenBank/DDBJ databases">
        <title>Chromosome-scale genome assembly provides insights into flower coloration mechanisms of Canna indica.</title>
        <authorList>
            <person name="Li C."/>
        </authorList>
    </citation>
    <scope>NUCLEOTIDE SEQUENCE [LARGE SCALE GENOMIC DNA]</scope>
    <source>
        <tissue evidence="1">Flower</tissue>
    </source>
</reference>
<dbReference type="AlphaFoldDB" id="A0AAQ3JSA4"/>
<evidence type="ECO:0000313" key="1">
    <source>
        <dbReference type="EMBL" id="WOK93620.1"/>
    </source>
</evidence>
<evidence type="ECO:0000313" key="2">
    <source>
        <dbReference type="Proteomes" id="UP001327560"/>
    </source>
</evidence>
<keyword evidence="2" id="KW-1185">Reference proteome</keyword>
<sequence>MEYWQNSSLFRIASLVGKPTKVDEQSFSWLRGKFVRICVDLDFTKPLKQGLWIQKPGSGIFQAIRNILWSSKNNDKGLHLIAWEDVTLPKDCGALGKFAEVKFQFLKREYNCPTDWLTNHSKLKKQDFVWNKDWHLDLLHLI</sequence>
<proteinExistence type="predicted"/>
<dbReference type="PANTHER" id="PTHR31286:SF180">
    <property type="entry name" value="OS10G0362600 PROTEIN"/>
    <property type="match status" value="1"/>
</dbReference>
<dbReference type="InterPro" id="IPR040256">
    <property type="entry name" value="At4g02000-like"/>
</dbReference>